<reference evidence="2 4" key="2">
    <citation type="submission" date="2018-11" db="EMBL/GenBank/DDBJ databases">
        <title>Genome sequences of Brenneria nigrifluens and Brenneria rubrifaciens.</title>
        <authorList>
            <person name="Poret-Peterson A.T."/>
            <person name="McClean A.E."/>
            <person name="Kluepfel D.A."/>
        </authorList>
    </citation>
    <scope>NUCLEOTIDE SEQUENCE [LARGE SCALE GENOMIC DNA]</scope>
    <source>
        <strain evidence="2 4">ATCC 13028</strain>
    </source>
</reference>
<dbReference type="OrthoDB" id="6434138at2"/>
<gene>
    <name evidence="1" type="ORF">DDT54_08830</name>
    <name evidence="2" type="ORF">EH206_08535</name>
</gene>
<keyword evidence="4" id="KW-1185">Reference proteome</keyword>
<proteinExistence type="predicted"/>
<dbReference type="EMBL" id="QDKK01000012">
    <property type="protein sequence ID" value="PWC24489.1"/>
    <property type="molecule type" value="Genomic_DNA"/>
</dbReference>
<sequence>MLTILRSAIQRLSRSRDIPPSAAASHARCDECEFCFFNHSATFAVDQINECADGTATQQEKTAQRIAPDG</sequence>
<organism evidence="1 3">
    <name type="scientific">Brenneria nigrifluens DSM 30175 = ATCC 13028</name>
    <dbReference type="NCBI Taxonomy" id="1121120"/>
    <lineage>
        <taxon>Bacteria</taxon>
        <taxon>Pseudomonadati</taxon>
        <taxon>Pseudomonadota</taxon>
        <taxon>Gammaproteobacteria</taxon>
        <taxon>Enterobacterales</taxon>
        <taxon>Pectobacteriaceae</taxon>
        <taxon>Brenneria</taxon>
    </lineage>
</organism>
<dbReference type="Proteomes" id="UP000295985">
    <property type="component" value="Unassembled WGS sequence"/>
</dbReference>
<evidence type="ECO:0000313" key="1">
    <source>
        <dbReference type="EMBL" id="PWC24489.1"/>
    </source>
</evidence>
<dbReference type="RefSeq" id="WP_009112371.1">
    <property type="nucleotide sequence ID" value="NZ_CP034036.1"/>
</dbReference>
<reference evidence="1 3" key="1">
    <citation type="submission" date="2018-04" db="EMBL/GenBank/DDBJ databases">
        <title>Brenneria corticis sp.nov.</title>
        <authorList>
            <person name="Li Y."/>
        </authorList>
    </citation>
    <scope>NUCLEOTIDE SEQUENCE [LARGE SCALE GENOMIC DNA]</scope>
    <source>
        <strain evidence="1 3">LMG 2694</strain>
    </source>
</reference>
<evidence type="ECO:0000313" key="2">
    <source>
        <dbReference type="EMBL" id="QCR04218.1"/>
    </source>
</evidence>
<name>A0A2U1US28_9GAMM</name>
<protein>
    <submittedName>
        <fullName evidence="1">Uncharacterized protein</fullName>
    </submittedName>
</protein>
<dbReference type="AlphaFoldDB" id="A0A2U1US28"/>
<dbReference type="Proteomes" id="UP000303847">
    <property type="component" value="Chromosome"/>
</dbReference>
<evidence type="ECO:0000313" key="4">
    <source>
        <dbReference type="Proteomes" id="UP000303847"/>
    </source>
</evidence>
<dbReference type="EMBL" id="CP034036">
    <property type="protein sequence ID" value="QCR04218.1"/>
    <property type="molecule type" value="Genomic_DNA"/>
</dbReference>
<accession>A0A2U1US28</accession>
<evidence type="ECO:0000313" key="3">
    <source>
        <dbReference type="Proteomes" id="UP000295985"/>
    </source>
</evidence>